<evidence type="ECO:0008006" key="3">
    <source>
        <dbReference type="Google" id="ProtNLM"/>
    </source>
</evidence>
<dbReference type="EnsemblMetazoa" id="AATE015789-RA">
    <property type="protein sequence ID" value="AATE015789-PA.1"/>
    <property type="gene ID" value="AATE015789"/>
</dbReference>
<organism evidence="2">
    <name type="scientific">Anopheles atroparvus</name>
    <name type="common">European mosquito</name>
    <dbReference type="NCBI Taxonomy" id="41427"/>
    <lineage>
        <taxon>Eukaryota</taxon>
        <taxon>Metazoa</taxon>
        <taxon>Ecdysozoa</taxon>
        <taxon>Arthropoda</taxon>
        <taxon>Hexapoda</taxon>
        <taxon>Insecta</taxon>
        <taxon>Pterygota</taxon>
        <taxon>Neoptera</taxon>
        <taxon>Endopterygota</taxon>
        <taxon>Diptera</taxon>
        <taxon>Nematocera</taxon>
        <taxon>Culicoidea</taxon>
        <taxon>Culicidae</taxon>
        <taxon>Anophelinae</taxon>
        <taxon>Anopheles</taxon>
    </lineage>
</organism>
<feature type="region of interest" description="Disordered" evidence="1">
    <location>
        <begin position="239"/>
        <end position="274"/>
    </location>
</feature>
<reference evidence="2" key="1">
    <citation type="submission" date="2022-08" db="UniProtKB">
        <authorList>
            <consortium name="EnsemblMetazoa"/>
        </authorList>
    </citation>
    <scope>IDENTIFICATION</scope>
    <source>
        <strain evidence="2">EBRO</strain>
    </source>
</reference>
<evidence type="ECO:0000313" key="2">
    <source>
        <dbReference type="EnsemblMetazoa" id="AATE015789-PA.1"/>
    </source>
</evidence>
<sequence length="301" mass="32054">MKSCGGPTSSSSNLGLDGVSGPLTATRECATTVTNHDGSCSYPVRLYVIPELPNLPYQSVARVDTDVPTELCCADESFNTSGPIDAILGAGIYFASLIPGLRRTERGLTIQNSVFGWLSVARVDTDVPTELCCADESFNTSGPIDAILGAGIYFASLIPGLRRTERGLTIQNSVFGWLVGGLLRQDVAKDVRRAINNLKVGSPTQRARSPGLTAKHGPLTHDDLEDGLQGILRRMQATAHPNETDEMLTTGRGHCRSSQEPTKQPPTTPPTAPHHALGTTLGNVHLLNAPADQRTAYDVIT</sequence>
<dbReference type="EMBL" id="AXCP01007511">
    <property type="status" value="NOT_ANNOTATED_CDS"/>
    <property type="molecule type" value="Genomic_DNA"/>
</dbReference>
<evidence type="ECO:0000256" key="1">
    <source>
        <dbReference type="SAM" id="MobiDB-lite"/>
    </source>
</evidence>
<dbReference type="EMBL" id="AXCP01007510">
    <property type="status" value="NOT_ANNOTATED_CDS"/>
    <property type="molecule type" value="Genomic_DNA"/>
</dbReference>
<dbReference type="AlphaFoldDB" id="A0A182JD13"/>
<feature type="compositionally biased region" description="Pro residues" evidence="1">
    <location>
        <begin position="263"/>
        <end position="272"/>
    </location>
</feature>
<dbReference type="VEuPathDB" id="VectorBase:AATE015789"/>
<accession>A0A182JD13</accession>
<proteinExistence type="predicted"/>
<protein>
    <recommendedName>
        <fullName evidence="3">Peptidase aspartic putative domain-containing protein</fullName>
    </recommendedName>
</protein>
<name>A0A182JD13_ANOAO</name>
<dbReference type="EMBL" id="AXCP01007512">
    <property type="status" value="NOT_ANNOTATED_CDS"/>
    <property type="molecule type" value="Genomic_DNA"/>
</dbReference>